<feature type="region of interest" description="Disordered" evidence="1">
    <location>
        <begin position="178"/>
        <end position="197"/>
    </location>
</feature>
<evidence type="ECO:0008006" key="5">
    <source>
        <dbReference type="Google" id="ProtNLM"/>
    </source>
</evidence>
<dbReference type="InterPro" id="IPR024079">
    <property type="entry name" value="MetalloPept_cat_dom_sf"/>
</dbReference>
<protein>
    <recommendedName>
        <fullName evidence="5">Matrixin family metalloprotease</fullName>
    </recommendedName>
</protein>
<feature type="signal peptide" evidence="2">
    <location>
        <begin position="1"/>
        <end position="15"/>
    </location>
</feature>
<accession>A0ABV5S0D4</accession>
<keyword evidence="2" id="KW-0732">Signal</keyword>
<feature type="compositionally biased region" description="Polar residues" evidence="1">
    <location>
        <begin position="185"/>
        <end position="197"/>
    </location>
</feature>
<sequence>MALVPLMVAVGVAWAAVTDNMFPTANTGSSCALGMGHPPCQTDNREVYFYMDSSGEYKLESEDRSTVNAAIDGEYRPTDLAFHYDSSPVFEGSGETDIIYQEGSTGLPDSVAGRTWCNARGGTRYNCDQQYIRIRGNGEYNYARVCHETGHAVGLQHGDYASPQLSKTDSRLGCMVTPSAGHSDLGSNNRDNINATY</sequence>
<evidence type="ECO:0000313" key="4">
    <source>
        <dbReference type="Proteomes" id="UP001589532"/>
    </source>
</evidence>
<reference evidence="3 4" key="1">
    <citation type="submission" date="2024-09" db="EMBL/GenBank/DDBJ databases">
        <authorList>
            <person name="Sun Q."/>
            <person name="Mori K."/>
        </authorList>
    </citation>
    <scope>NUCLEOTIDE SEQUENCE [LARGE SCALE GENOMIC DNA]</scope>
    <source>
        <strain evidence="3 4">JCM 3143</strain>
    </source>
</reference>
<evidence type="ECO:0000256" key="1">
    <source>
        <dbReference type="SAM" id="MobiDB-lite"/>
    </source>
</evidence>
<name>A0ABV5S0D4_9ACTN</name>
<dbReference type="Gene3D" id="3.40.390.10">
    <property type="entry name" value="Collagenase (Catalytic Domain)"/>
    <property type="match status" value="1"/>
</dbReference>
<dbReference type="Proteomes" id="UP001589532">
    <property type="component" value="Unassembled WGS sequence"/>
</dbReference>
<gene>
    <name evidence="3" type="ORF">ACFFSA_18140</name>
</gene>
<keyword evidence="4" id="KW-1185">Reference proteome</keyword>
<organism evidence="3 4">
    <name type="scientific">Nonomuraea helvata</name>
    <dbReference type="NCBI Taxonomy" id="37484"/>
    <lineage>
        <taxon>Bacteria</taxon>
        <taxon>Bacillati</taxon>
        <taxon>Actinomycetota</taxon>
        <taxon>Actinomycetes</taxon>
        <taxon>Streptosporangiales</taxon>
        <taxon>Streptosporangiaceae</taxon>
        <taxon>Nonomuraea</taxon>
    </lineage>
</organism>
<comment type="caution">
    <text evidence="3">The sequence shown here is derived from an EMBL/GenBank/DDBJ whole genome shotgun (WGS) entry which is preliminary data.</text>
</comment>
<feature type="chain" id="PRO_5045690626" description="Matrixin family metalloprotease" evidence="2">
    <location>
        <begin position="16"/>
        <end position="197"/>
    </location>
</feature>
<evidence type="ECO:0000256" key="2">
    <source>
        <dbReference type="SAM" id="SignalP"/>
    </source>
</evidence>
<dbReference type="EMBL" id="JBHMBW010000014">
    <property type="protein sequence ID" value="MFB9625010.1"/>
    <property type="molecule type" value="Genomic_DNA"/>
</dbReference>
<evidence type="ECO:0000313" key="3">
    <source>
        <dbReference type="EMBL" id="MFB9625010.1"/>
    </source>
</evidence>
<proteinExistence type="predicted"/>
<dbReference type="RefSeq" id="WP_344986255.1">
    <property type="nucleotide sequence ID" value="NZ_BAAAXV010000001.1"/>
</dbReference>
<dbReference type="SUPFAM" id="SSF55486">
    <property type="entry name" value="Metalloproteases ('zincins'), catalytic domain"/>
    <property type="match status" value="1"/>
</dbReference>